<name>A0ABU7I472_9SPHI</name>
<dbReference type="Pfam" id="PF02311">
    <property type="entry name" value="AraC_binding"/>
    <property type="match status" value="1"/>
</dbReference>
<evidence type="ECO:0000259" key="4">
    <source>
        <dbReference type="PROSITE" id="PS01124"/>
    </source>
</evidence>
<dbReference type="RefSeq" id="WP_330106630.1">
    <property type="nucleotide sequence ID" value="NZ_JAZDQT010000001.1"/>
</dbReference>
<dbReference type="PANTHER" id="PTHR43280:SF27">
    <property type="entry name" value="TRANSCRIPTIONAL REGULATOR MTLR"/>
    <property type="match status" value="1"/>
</dbReference>
<feature type="domain" description="HTH araC/xylS-type" evidence="4">
    <location>
        <begin position="183"/>
        <end position="281"/>
    </location>
</feature>
<evidence type="ECO:0000256" key="3">
    <source>
        <dbReference type="ARBA" id="ARBA00023163"/>
    </source>
</evidence>
<dbReference type="PROSITE" id="PS01124">
    <property type="entry name" value="HTH_ARAC_FAMILY_2"/>
    <property type="match status" value="1"/>
</dbReference>
<keyword evidence="1" id="KW-0805">Transcription regulation</keyword>
<dbReference type="InterPro" id="IPR018060">
    <property type="entry name" value="HTH_AraC"/>
</dbReference>
<dbReference type="InterPro" id="IPR003313">
    <property type="entry name" value="AraC-bd"/>
</dbReference>
<dbReference type="SMART" id="SM00342">
    <property type="entry name" value="HTH_ARAC"/>
    <property type="match status" value="1"/>
</dbReference>
<evidence type="ECO:0000313" key="5">
    <source>
        <dbReference type="EMBL" id="MEE1944255.1"/>
    </source>
</evidence>
<dbReference type="Pfam" id="PF12833">
    <property type="entry name" value="HTH_18"/>
    <property type="match status" value="1"/>
</dbReference>
<evidence type="ECO:0000313" key="6">
    <source>
        <dbReference type="Proteomes" id="UP001336835"/>
    </source>
</evidence>
<dbReference type="SUPFAM" id="SSF51182">
    <property type="entry name" value="RmlC-like cupins"/>
    <property type="match status" value="1"/>
</dbReference>
<comment type="caution">
    <text evidence="5">The sequence shown here is derived from an EMBL/GenBank/DDBJ whole genome shotgun (WGS) entry which is preliminary data.</text>
</comment>
<dbReference type="InterPro" id="IPR009057">
    <property type="entry name" value="Homeodomain-like_sf"/>
</dbReference>
<protein>
    <submittedName>
        <fullName evidence="5">Helix-turn-helix domain-containing protein</fullName>
    </submittedName>
</protein>
<keyword evidence="2" id="KW-0238">DNA-binding</keyword>
<dbReference type="CDD" id="cd06976">
    <property type="entry name" value="cupin_MtlR-like_N"/>
    <property type="match status" value="1"/>
</dbReference>
<dbReference type="EMBL" id="JAZDQT010000001">
    <property type="protein sequence ID" value="MEE1944255.1"/>
    <property type="molecule type" value="Genomic_DNA"/>
</dbReference>
<keyword evidence="6" id="KW-1185">Reference proteome</keyword>
<proteinExistence type="predicted"/>
<dbReference type="InterPro" id="IPR014710">
    <property type="entry name" value="RmlC-like_jellyroll"/>
</dbReference>
<organism evidence="5 6">
    <name type="scientific">Pedobacter albus</name>
    <dbReference type="NCBI Taxonomy" id="3113905"/>
    <lineage>
        <taxon>Bacteria</taxon>
        <taxon>Pseudomonadati</taxon>
        <taxon>Bacteroidota</taxon>
        <taxon>Sphingobacteriia</taxon>
        <taxon>Sphingobacteriales</taxon>
        <taxon>Sphingobacteriaceae</taxon>
        <taxon>Pedobacter</taxon>
    </lineage>
</organism>
<reference evidence="5 6" key="1">
    <citation type="submission" date="2024-01" db="EMBL/GenBank/DDBJ databases">
        <title>Pedobacter sp. nov., isolated from fresh soil.</title>
        <authorList>
            <person name="Le N.T.T."/>
        </authorList>
    </citation>
    <scope>NUCLEOTIDE SEQUENCE [LARGE SCALE GENOMIC DNA]</scope>
    <source>
        <strain evidence="5 6">KR3-3</strain>
    </source>
</reference>
<evidence type="ECO:0000256" key="1">
    <source>
        <dbReference type="ARBA" id="ARBA00023015"/>
    </source>
</evidence>
<dbReference type="InterPro" id="IPR018062">
    <property type="entry name" value="HTH_AraC-typ_CS"/>
</dbReference>
<gene>
    <name evidence="5" type="ORF">VRU48_03995</name>
</gene>
<sequence>MKPQLLKVTTDLIHSFSARKDTVADTNSHWHYHPEIELIYFAKGKGMQFIGDSIQSFSSGDVLLVGSNVPHYWRFDATGEENSVDVSVIHFNEDFWGSSFLDLPELKDIKKLLQQSQLGIQVTGKEKKQIAALICQTVAAKGSRKVIGLMEALLAIADCKQTKTLVSVGFRYHFQESEKDRMHAIYEYTISNFKERISLETIAGIAKISPNSFCKYFKSRSKKPYSRFINEIRVSHACKLLMDGQLNIKEICFESGFNNFVSFHQYFKLITGKSPLQYQKNFVQGDA</sequence>
<dbReference type="InterPro" id="IPR011051">
    <property type="entry name" value="RmlC_Cupin_sf"/>
</dbReference>
<dbReference type="PANTHER" id="PTHR43280">
    <property type="entry name" value="ARAC-FAMILY TRANSCRIPTIONAL REGULATOR"/>
    <property type="match status" value="1"/>
</dbReference>
<dbReference type="Proteomes" id="UP001336835">
    <property type="component" value="Unassembled WGS sequence"/>
</dbReference>
<evidence type="ECO:0000256" key="2">
    <source>
        <dbReference type="ARBA" id="ARBA00023125"/>
    </source>
</evidence>
<dbReference type="Gene3D" id="1.10.10.60">
    <property type="entry name" value="Homeodomain-like"/>
    <property type="match status" value="2"/>
</dbReference>
<dbReference type="Gene3D" id="2.60.120.10">
    <property type="entry name" value="Jelly Rolls"/>
    <property type="match status" value="1"/>
</dbReference>
<dbReference type="PROSITE" id="PS00041">
    <property type="entry name" value="HTH_ARAC_FAMILY_1"/>
    <property type="match status" value="1"/>
</dbReference>
<dbReference type="SUPFAM" id="SSF46689">
    <property type="entry name" value="Homeodomain-like"/>
    <property type="match status" value="2"/>
</dbReference>
<keyword evidence="3" id="KW-0804">Transcription</keyword>
<accession>A0ABU7I472</accession>